<sequence length="432" mass="49310">MVRMELCDNDSFDGVAPRQLPLENRQENIPVKFKRRKLSAHREFPEGCGRFTAGVSGTHGEFVPHNITADHDPIKFLKKFPWRKISATRDFPPGCGRNAQRLGTEENLKSDSSEKGNSVYRERTSEVNHENYHCRQGKQVVNYKSSATMRINLKNHKTENSEGLNTRSKVPPTGKVAYIDPSQIVARHAFDNVRYDKKHENVINGDKAIVSHVRSIEVLNLFRSFLKEEEKKLKEQGCSIKRIDLVAYNRLKERWDFSGEAILGSIPGVEVGDKFQFRVELYIVGLHRHFESGIDYMEKNGKIIATSIVLSGGYDNDLYDPDVLVYSGQGGKSMHGNKWTKDQKLEGGNLALVNSIDTKNFVRVIFGSKEVKDSNSIYSRGKKVLYYVYNGLYKVEYYWQETGCSGNCIFKFQLRRVEGHSNPHSVKNSNKM</sequence>
<evidence type="ECO:0000313" key="7">
    <source>
        <dbReference type="Proteomes" id="UP001141806"/>
    </source>
</evidence>
<dbReference type="SUPFAM" id="SSF88697">
    <property type="entry name" value="PUA domain-like"/>
    <property type="match status" value="1"/>
</dbReference>
<dbReference type="InterPro" id="IPR003105">
    <property type="entry name" value="SRA_YDG"/>
</dbReference>
<evidence type="ECO:0000259" key="5">
    <source>
        <dbReference type="PROSITE" id="PS51015"/>
    </source>
</evidence>
<reference evidence="6" key="1">
    <citation type="journal article" date="2023" name="Plant J.">
        <title>The genome of the king protea, Protea cynaroides.</title>
        <authorList>
            <person name="Chang J."/>
            <person name="Duong T.A."/>
            <person name="Schoeman C."/>
            <person name="Ma X."/>
            <person name="Roodt D."/>
            <person name="Barker N."/>
            <person name="Li Z."/>
            <person name="Van de Peer Y."/>
            <person name="Mizrachi E."/>
        </authorList>
    </citation>
    <scope>NUCLEOTIDE SEQUENCE</scope>
    <source>
        <tissue evidence="6">Young leaves</tissue>
    </source>
</reference>
<dbReference type="AlphaFoldDB" id="A0A9Q0KJG5"/>
<evidence type="ECO:0000313" key="6">
    <source>
        <dbReference type="EMBL" id="KAJ4971738.1"/>
    </source>
</evidence>
<dbReference type="InterPro" id="IPR051357">
    <property type="entry name" value="H3K9_HMTase_SUVAR3-9"/>
</dbReference>
<dbReference type="GO" id="GO:0005634">
    <property type="term" value="C:nucleus"/>
    <property type="evidence" value="ECO:0007669"/>
    <property type="project" value="UniProtKB-SubCell"/>
</dbReference>
<proteinExistence type="predicted"/>
<dbReference type="GO" id="GO:0003690">
    <property type="term" value="F:double-stranded DNA binding"/>
    <property type="evidence" value="ECO:0007669"/>
    <property type="project" value="TreeGrafter"/>
</dbReference>
<gene>
    <name evidence="6" type="ORF">NE237_004837</name>
</gene>
<evidence type="ECO:0000256" key="2">
    <source>
        <dbReference type="ARBA" id="ARBA00023242"/>
    </source>
</evidence>
<dbReference type="OrthoDB" id="5792673at2759"/>
<accession>A0A9Q0KJG5</accession>
<evidence type="ECO:0000256" key="4">
    <source>
        <dbReference type="SAM" id="MobiDB-lite"/>
    </source>
</evidence>
<name>A0A9Q0KJG5_9MAGN</name>
<comment type="subcellular location">
    <subcellularLocation>
        <location evidence="1">Chromosome</location>
    </subcellularLocation>
    <subcellularLocation>
        <location evidence="3">Nucleus</location>
    </subcellularLocation>
</comment>
<keyword evidence="2 3" id="KW-0539">Nucleus</keyword>
<feature type="compositionally biased region" description="Basic and acidic residues" evidence="4">
    <location>
        <begin position="103"/>
        <end position="129"/>
    </location>
</feature>
<dbReference type="Proteomes" id="UP001141806">
    <property type="component" value="Unassembled WGS sequence"/>
</dbReference>
<evidence type="ECO:0000256" key="3">
    <source>
        <dbReference type="PROSITE-ProRule" id="PRU00358"/>
    </source>
</evidence>
<dbReference type="InterPro" id="IPR015947">
    <property type="entry name" value="PUA-like_sf"/>
</dbReference>
<protein>
    <recommendedName>
        <fullName evidence="5">YDG domain-containing protein</fullName>
    </recommendedName>
</protein>
<feature type="domain" description="YDG" evidence="5">
    <location>
        <begin position="264"/>
        <end position="416"/>
    </location>
</feature>
<comment type="caution">
    <text evidence="6">The sequence shown here is derived from an EMBL/GenBank/DDBJ whole genome shotgun (WGS) entry which is preliminary data.</text>
</comment>
<dbReference type="GO" id="GO:0005694">
    <property type="term" value="C:chromosome"/>
    <property type="evidence" value="ECO:0007669"/>
    <property type="project" value="UniProtKB-SubCell"/>
</dbReference>
<feature type="region of interest" description="Disordered" evidence="4">
    <location>
        <begin position="91"/>
        <end position="129"/>
    </location>
</feature>
<dbReference type="InterPro" id="IPR036987">
    <property type="entry name" value="SRA-YDG_sf"/>
</dbReference>
<dbReference type="PROSITE" id="PS51015">
    <property type="entry name" value="YDG"/>
    <property type="match status" value="1"/>
</dbReference>
<dbReference type="PANTHER" id="PTHR45660:SF46">
    <property type="entry name" value="HISTONE-LYSINE N-METHYLTRANSFERASE, H3 LYSINE-9 SPECIFIC SUVH6"/>
    <property type="match status" value="1"/>
</dbReference>
<dbReference type="Pfam" id="PF02182">
    <property type="entry name" value="SAD_SRA"/>
    <property type="match status" value="1"/>
</dbReference>
<dbReference type="SMART" id="SM00466">
    <property type="entry name" value="SRA"/>
    <property type="match status" value="1"/>
</dbReference>
<dbReference type="EMBL" id="JAMYWD010000005">
    <property type="protein sequence ID" value="KAJ4971738.1"/>
    <property type="molecule type" value="Genomic_DNA"/>
</dbReference>
<dbReference type="GO" id="GO:0042054">
    <property type="term" value="F:histone methyltransferase activity"/>
    <property type="evidence" value="ECO:0007669"/>
    <property type="project" value="TreeGrafter"/>
</dbReference>
<evidence type="ECO:0000256" key="1">
    <source>
        <dbReference type="ARBA" id="ARBA00004286"/>
    </source>
</evidence>
<keyword evidence="7" id="KW-1185">Reference proteome</keyword>
<organism evidence="6 7">
    <name type="scientific">Protea cynaroides</name>
    <dbReference type="NCBI Taxonomy" id="273540"/>
    <lineage>
        <taxon>Eukaryota</taxon>
        <taxon>Viridiplantae</taxon>
        <taxon>Streptophyta</taxon>
        <taxon>Embryophyta</taxon>
        <taxon>Tracheophyta</taxon>
        <taxon>Spermatophyta</taxon>
        <taxon>Magnoliopsida</taxon>
        <taxon>Proteales</taxon>
        <taxon>Proteaceae</taxon>
        <taxon>Protea</taxon>
    </lineage>
</organism>
<dbReference type="Gene3D" id="2.30.280.10">
    <property type="entry name" value="SRA-YDG"/>
    <property type="match status" value="1"/>
</dbReference>
<dbReference type="PANTHER" id="PTHR45660">
    <property type="entry name" value="HISTONE-LYSINE N-METHYLTRANSFERASE SETMAR"/>
    <property type="match status" value="1"/>
</dbReference>